<evidence type="ECO:0000313" key="1">
    <source>
        <dbReference type="EMBL" id="KAG5291233.1"/>
    </source>
</evidence>
<organism evidence="1 2">
    <name type="scientific">Ajellomyces capsulatus</name>
    <name type="common">Darling's disease fungus</name>
    <name type="synonym">Histoplasma capsulatum</name>
    <dbReference type="NCBI Taxonomy" id="5037"/>
    <lineage>
        <taxon>Eukaryota</taxon>
        <taxon>Fungi</taxon>
        <taxon>Dikarya</taxon>
        <taxon>Ascomycota</taxon>
        <taxon>Pezizomycotina</taxon>
        <taxon>Eurotiomycetes</taxon>
        <taxon>Eurotiomycetidae</taxon>
        <taxon>Onygenales</taxon>
        <taxon>Ajellomycetaceae</taxon>
        <taxon>Histoplasma</taxon>
    </lineage>
</organism>
<reference evidence="1 2" key="1">
    <citation type="submission" date="2021-01" db="EMBL/GenBank/DDBJ databases">
        <title>Chromosome-level genome assembly of a human fungal pathogen reveals clustering of transcriptionally co-regulated genes.</title>
        <authorList>
            <person name="Voorhies M."/>
            <person name="Cohen S."/>
            <person name="Shea T.P."/>
            <person name="Petrus S."/>
            <person name="Munoz J.F."/>
            <person name="Poplawski S."/>
            <person name="Goldman W.E."/>
            <person name="Michael T."/>
            <person name="Cuomo C.A."/>
            <person name="Sil A."/>
            <person name="Beyhan S."/>
        </authorList>
    </citation>
    <scope>NUCLEOTIDE SEQUENCE [LARGE SCALE GENOMIC DNA]</scope>
    <source>
        <strain evidence="1 2">G184AR</strain>
    </source>
</reference>
<dbReference type="AlphaFoldDB" id="A0A8H7YJQ0"/>
<accession>A0A8H7YJQ0</accession>
<protein>
    <recommendedName>
        <fullName evidence="3">Zona occludens toxin N-terminal domain-containing protein</fullName>
    </recommendedName>
</protein>
<dbReference type="EMBL" id="JAEVHI010000005">
    <property type="protein sequence ID" value="KAG5291233.1"/>
    <property type="molecule type" value="Genomic_DNA"/>
</dbReference>
<dbReference type="VEuPathDB" id="FungiDB:I7I52_08496"/>
<evidence type="ECO:0000313" key="2">
    <source>
        <dbReference type="Proteomes" id="UP000670092"/>
    </source>
</evidence>
<comment type="caution">
    <text evidence="1">The sequence shown here is derived from an EMBL/GenBank/DDBJ whole genome shotgun (WGS) entry which is preliminary data.</text>
</comment>
<sequence length="251" mass="27686">MRLDLLESFLEQTYRKPARGLAVGKGNKGENIWNFQPGSLTIVDLSCPFVDENDACSLFNICLSIFMERRNEGGRVVALDEAHKFLTTNSREGGNLTGTLLSLIRQQRHLATRVIIATQEPTLSPNLLDLCNVTIVHRFTSPAWFTTLRAHLAGAANDDSKRKYGSDNLFSRIVALKTGEALVFCPSAILDIVSDEGSEEGTLQVGESELHGVSALKALMVRELGLRYVRVRIRKRVTTDGGRSILAENSL</sequence>
<dbReference type="OrthoDB" id="2316594at2759"/>
<proteinExistence type="predicted"/>
<dbReference type="Gene3D" id="3.40.50.300">
    <property type="entry name" value="P-loop containing nucleotide triphosphate hydrolases"/>
    <property type="match status" value="1"/>
</dbReference>
<dbReference type="SUPFAM" id="SSF52540">
    <property type="entry name" value="P-loop containing nucleoside triphosphate hydrolases"/>
    <property type="match status" value="1"/>
</dbReference>
<evidence type="ECO:0008006" key="3">
    <source>
        <dbReference type="Google" id="ProtNLM"/>
    </source>
</evidence>
<dbReference type="InterPro" id="IPR027417">
    <property type="entry name" value="P-loop_NTPase"/>
</dbReference>
<name>A0A8H7YJQ0_AJECA</name>
<dbReference type="Proteomes" id="UP000670092">
    <property type="component" value="Unassembled WGS sequence"/>
</dbReference>
<gene>
    <name evidence="1" type="ORF">I7I52_08496</name>
</gene>